<dbReference type="Proteomes" id="UP001163846">
    <property type="component" value="Unassembled WGS sequence"/>
</dbReference>
<sequence>MTEDSSTTPAAQPPSSSPIPASALTSSVPPGTDLSGSSPSASPANAAPPNSTTTQEKRKRSRKRGNPGKFQAEFAVLHGDNEATLTPEQRAELETRRDEVLTQTVKDGQKELLNWVHRQVQTSSHKDKGKAFVAISNQMTKVTRGAPRRKPDYKHFMSHPDYKSEFQAYYDEKTEGNPPKKSERMAVQCRLARELYEEQSDDVKTQIALENAESYSERFAAFKKLLSGQGFSLEGVDQLTDAEKALCRAGLTQFIQPLLDAIRAHTGLFLTLFIGGPPETSNGNDQFTLGM</sequence>
<feature type="compositionally biased region" description="Basic residues" evidence="1">
    <location>
        <begin position="57"/>
        <end position="66"/>
    </location>
</feature>
<protein>
    <submittedName>
        <fullName evidence="2">Uncharacterized protein</fullName>
    </submittedName>
</protein>
<feature type="compositionally biased region" description="Basic and acidic residues" evidence="1">
    <location>
        <begin position="89"/>
        <end position="98"/>
    </location>
</feature>
<evidence type="ECO:0000313" key="3">
    <source>
        <dbReference type="Proteomes" id="UP001163846"/>
    </source>
</evidence>
<reference evidence="2" key="1">
    <citation type="submission" date="2022-08" db="EMBL/GenBank/DDBJ databases">
        <authorList>
            <consortium name="DOE Joint Genome Institute"/>
            <person name="Min B."/>
            <person name="Riley R."/>
            <person name="Sierra-Patev S."/>
            <person name="Naranjo-Ortiz M."/>
            <person name="Looney B."/>
            <person name="Konkel Z."/>
            <person name="Slot J.C."/>
            <person name="Sakamoto Y."/>
            <person name="Steenwyk J.L."/>
            <person name="Rokas A."/>
            <person name="Carro J."/>
            <person name="Camarero S."/>
            <person name="Ferreira P."/>
            <person name="Molpeceres G."/>
            <person name="Ruiz-Duenas F.J."/>
            <person name="Serrano A."/>
            <person name="Henrissat B."/>
            <person name="Drula E."/>
            <person name="Hughes K.W."/>
            <person name="Mata J.L."/>
            <person name="Ishikawa N.K."/>
            <person name="Vargas-Isla R."/>
            <person name="Ushijima S."/>
            <person name="Smith C.A."/>
            <person name="Ahrendt S."/>
            <person name="Andreopoulos W."/>
            <person name="He G."/>
            <person name="Labutti K."/>
            <person name="Lipzen A."/>
            <person name="Ng V."/>
            <person name="Sandor L."/>
            <person name="Barry K."/>
            <person name="Martinez A.T."/>
            <person name="Xiao Y."/>
            <person name="Gibbons J.G."/>
            <person name="Terashima K."/>
            <person name="Hibbett D.S."/>
            <person name="Grigoriev I.V."/>
        </authorList>
    </citation>
    <scope>NUCLEOTIDE SEQUENCE</scope>
    <source>
        <strain evidence="2">TFB9207</strain>
    </source>
</reference>
<dbReference type="EMBL" id="MU806782">
    <property type="protein sequence ID" value="KAJ3833063.1"/>
    <property type="molecule type" value="Genomic_DNA"/>
</dbReference>
<feature type="compositionally biased region" description="Low complexity" evidence="1">
    <location>
        <begin position="1"/>
        <end position="10"/>
    </location>
</feature>
<organism evidence="2 3">
    <name type="scientific">Lentinula raphanica</name>
    <dbReference type="NCBI Taxonomy" id="153919"/>
    <lineage>
        <taxon>Eukaryota</taxon>
        <taxon>Fungi</taxon>
        <taxon>Dikarya</taxon>
        <taxon>Basidiomycota</taxon>
        <taxon>Agaricomycotina</taxon>
        <taxon>Agaricomycetes</taxon>
        <taxon>Agaricomycetidae</taxon>
        <taxon>Agaricales</taxon>
        <taxon>Marasmiineae</taxon>
        <taxon>Omphalotaceae</taxon>
        <taxon>Lentinula</taxon>
    </lineage>
</organism>
<accession>A0AA38NYN1</accession>
<feature type="compositionally biased region" description="Low complexity" evidence="1">
    <location>
        <begin position="37"/>
        <end position="51"/>
    </location>
</feature>
<comment type="caution">
    <text evidence="2">The sequence shown here is derived from an EMBL/GenBank/DDBJ whole genome shotgun (WGS) entry which is preliminary data.</text>
</comment>
<keyword evidence="3" id="KW-1185">Reference proteome</keyword>
<feature type="region of interest" description="Disordered" evidence="1">
    <location>
        <begin position="1"/>
        <end position="98"/>
    </location>
</feature>
<proteinExistence type="predicted"/>
<gene>
    <name evidence="2" type="ORF">F5878DRAFT_665989</name>
</gene>
<evidence type="ECO:0000313" key="2">
    <source>
        <dbReference type="EMBL" id="KAJ3833063.1"/>
    </source>
</evidence>
<feature type="compositionally biased region" description="Low complexity" evidence="1">
    <location>
        <begin position="18"/>
        <end position="27"/>
    </location>
</feature>
<evidence type="ECO:0000256" key="1">
    <source>
        <dbReference type="SAM" id="MobiDB-lite"/>
    </source>
</evidence>
<dbReference type="AlphaFoldDB" id="A0AA38NYN1"/>
<name>A0AA38NYN1_9AGAR</name>